<sequence length="29" mass="3044">MSERLVISGGDVFDGTNNVAGQSLHELTP</sequence>
<protein>
    <submittedName>
        <fullName evidence="1">Unannotated protein</fullName>
    </submittedName>
</protein>
<dbReference type="EMBL" id="CAFBNF010000022">
    <property type="protein sequence ID" value="CAB4933115.1"/>
    <property type="molecule type" value="Genomic_DNA"/>
</dbReference>
<name>A0A6J7IQT9_9ZZZZ</name>
<evidence type="ECO:0000313" key="1">
    <source>
        <dbReference type="EMBL" id="CAB4933115.1"/>
    </source>
</evidence>
<dbReference type="AlphaFoldDB" id="A0A6J7IQT9"/>
<proteinExistence type="predicted"/>
<accession>A0A6J7IQT9</accession>
<gene>
    <name evidence="1" type="ORF">UFOPK3773_00369</name>
</gene>
<organism evidence="1">
    <name type="scientific">freshwater metagenome</name>
    <dbReference type="NCBI Taxonomy" id="449393"/>
    <lineage>
        <taxon>unclassified sequences</taxon>
        <taxon>metagenomes</taxon>
        <taxon>ecological metagenomes</taxon>
    </lineage>
</organism>
<reference evidence="1" key="1">
    <citation type="submission" date="2020-05" db="EMBL/GenBank/DDBJ databases">
        <authorList>
            <person name="Chiriac C."/>
            <person name="Salcher M."/>
            <person name="Ghai R."/>
            <person name="Kavagutti S V."/>
        </authorList>
    </citation>
    <scope>NUCLEOTIDE SEQUENCE</scope>
</reference>